<keyword evidence="3 6" id="KW-0812">Transmembrane</keyword>
<dbReference type="AlphaFoldDB" id="A0AA94L0D0"/>
<feature type="signal peptide" evidence="7">
    <location>
        <begin position="1"/>
        <end position="24"/>
    </location>
</feature>
<evidence type="ECO:0000256" key="4">
    <source>
        <dbReference type="ARBA" id="ARBA00022989"/>
    </source>
</evidence>
<keyword evidence="2" id="KW-1003">Cell membrane</keyword>
<dbReference type="Pfam" id="PF03772">
    <property type="entry name" value="Competence"/>
    <property type="match status" value="1"/>
</dbReference>
<evidence type="ECO:0000259" key="8">
    <source>
        <dbReference type="SMART" id="SM00849"/>
    </source>
</evidence>
<comment type="caution">
    <text evidence="9">The sequence shown here is derived from an EMBL/GenBank/DDBJ whole genome shotgun (WGS) entry which is preliminary data.</text>
</comment>
<keyword evidence="4 6" id="KW-1133">Transmembrane helix</keyword>
<proteinExistence type="predicted"/>
<dbReference type="NCBIfam" id="TIGR00360">
    <property type="entry name" value="ComEC_N-term"/>
    <property type="match status" value="1"/>
</dbReference>
<dbReference type="SMART" id="SM00849">
    <property type="entry name" value="Lactamase_B"/>
    <property type="match status" value="1"/>
</dbReference>
<feature type="transmembrane region" description="Helical" evidence="6">
    <location>
        <begin position="361"/>
        <end position="382"/>
    </location>
</feature>
<evidence type="ECO:0000256" key="1">
    <source>
        <dbReference type="ARBA" id="ARBA00004651"/>
    </source>
</evidence>
<dbReference type="InterPro" id="IPR001279">
    <property type="entry name" value="Metallo-B-lactamas"/>
</dbReference>
<dbReference type="InterPro" id="IPR052159">
    <property type="entry name" value="Competence_DNA_uptake"/>
</dbReference>
<dbReference type="EMBL" id="FOZN01000003">
    <property type="protein sequence ID" value="SFS16604.1"/>
    <property type="molecule type" value="Genomic_DNA"/>
</dbReference>
<evidence type="ECO:0000313" key="9">
    <source>
        <dbReference type="EMBL" id="SFS16604.1"/>
    </source>
</evidence>
<dbReference type="InterPro" id="IPR004477">
    <property type="entry name" value="ComEC_N"/>
</dbReference>
<feature type="transmembrane region" description="Helical" evidence="6">
    <location>
        <begin position="456"/>
        <end position="475"/>
    </location>
</feature>
<dbReference type="PANTHER" id="PTHR30619">
    <property type="entry name" value="DNA INTERNALIZATION/COMPETENCE PROTEIN COMEC/REC2"/>
    <property type="match status" value="1"/>
</dbReference>
<keyword evidence="7" id="KW-0732">Signal</keyword>
<dbReference type="GO" id="GO:0005886">
    <property type="term" value="C:plasma membrane"/>
    <property type="evidence" value="ECO:0007669"/>
    <property type="project" value="UniProtKB-SubCell"/>
</dbReference>
<keyword evidence="5 6" id="KW-0472">Membrane</keyword>
<feature type="transmembrane region" description="Helical" evidence="6">
    <location>
        <begin position="309"/>
        <end position="326"/>
    </location>
</feature>
<sequence>MRDLRLALPVAIAWAVLAVLSSHAALLGAAAVSAAGAAAAALLAAHLLERCSAPPGATGPSGDLVGRLSRFVTARRTVAALRTVGLGAALACPLLAGADAVVATDLDTCDSLTLLLLGQAAPTEVLVTGCDGQGVLRSAMLLRVTDASLTIGGTASGSCSAWLDGSRWLLACTELEVAQPQAWASWAAPLRDGLLRASAQLPGVGGELLPGLAIGDERRVSPLLRTAMLDTGLSHLTAVSGANCVIVVGIAFQSAAALGARRVVRVGAAAAALAAFVVLVTPEPSVVRAATMASIGLLGIVTGRRAGAIALLSLAVLVVLALQPHMATSVGFALSALATCGLIVHGRPITTVLARWLPTPIAALIAVPVAAQLWCLPVLVALDARVSLVSVLANLLAGPAAPLVTVVGLVACLASPLAPAVAIGLAWVAWLPAAWIAEVAMVSQQLPAAQVPWPVAPWGVIAASAMLALVTIAHARRRLARGIAAALVLGLVVGLGAAWPSIRMGTLADWRIAQCDVGQGSATLVRHEGAVVLVDAGPEPARIDGCLRTLGVGRIDLLVLTHFDLDHAGGSPALAGRVGLLVHGPLDERALPTVEELAVGGAATQEARRGDAWQVGGIRVEALWPMGEHEPGNDASVAVSIDLPDAGSGAGTSAAAGDGEGMLELIVLGDLSARPQSRLLRAGIPPAAVVVVAHHGSADQLPALYRDVGAVVGLIGVGENDYGHPTDAALRLVQEAGGVPLRTDELGIIALAVDESGVRVWSERTVSTPTASAAVGGSP</sequence>
<evidence type="ECO:0000256" key="5">
    <source>
        <dbReference type="ARBA" id="ARBA00023136"/>
    </source>
</evidence>
<evidence type="ECO:0000256" key="7">
    <source>
        <dbReference type="SAM" id="SignalP"/>
    </source>
</evidence>
<feature type="transmembrane region" description="Helical" evidence="6">
    <location>
        <begin position="263"/>
        <end position="280"/>
    </location>
</feature>
<feature type="domain" description="Metallo-beta-lactamase" evidence="8">
    <location>
        <begin position="519"/>
        <end position="694"/>
    </location>
</feature>
<dbReference type="Gene3D" id="3.60.15.10">
    <property type="entry name" value="Ribonuclease Z/Hydroxyacylglutathione hydrolase-like"/>
    <property type="match status" value="1"/>
</dbReference>
<organism evidence="9 10">
    <name type="scientific">Agrococcus baldri</name>
    <dbReference type="NCBI Taxonomy" id="153730"/>
    <lineage>
        <taxon>Bacteria</taxon>
        <taxon>Bacillati</taxon>
        <taxon>Actinomycetota</taxon>
        <taxon>Actinomycetes</taxon>
        <taxon>Micrococcales</taxon>
        <taxon>Microbacteriaceae</taxon>
        <taxon>Agrococcus</taxon>
    </lineage>
</organism>
<feature type="chain" id="PRO_5041678304" evidence="7">
    <location>
        <begin position="25"/>
        <end position="779"/>
    </location>
</feature>
<feature type="transmembrane region" description="Helical" evidence="6">
    <location>
        <begin position="232"/>
        <end position="251"/>
    </location>
</feature>
<comment type="subcellular location">
    <subcellularLocation>
        <location evidence="1">Cell membrane</location>
        <topology evidence="1">Multi-pass membrane protein</topology>
    </subcellularLocation>
</comment>
<keyword evidence="10" id="KW-1185">Reference proteome</keyword>
<evidence type="ECO:0000256" key="6">
    <source>
        <dbReference type="SAM" id="Phobius"/>
    </source>
</evidence>
<protein>
    <submittedName>
        <fullName evidence="9">Competence protein ComEC</fullName>
    </submittedName>
</protein>
<evidence type="ECO:0000256" key="2">
    <source>
        <dbReference type="ARBA" id="ARBA00022475"/>
    </source>
</evidence>
<feature type="transmembrane region" description="Helical" evidence="6">
    <location>
        <begin position="332"/>
        <end position="354"/>
    </location>
</feature>
<feature type="transmembrane region" description="Helical" evidence="6">
    <location>
        <begin position="417"/>
        <end position="436"/>
    </location>
</feature>
<dbReference type="Proteomes" id="UP000198506">
    <property type="component" value="Unassembled WGS sequence"/>
</dbReference>
<name>A0AA94L0D0_9MICO</name>
<dbReference type="RefSeq" id="WP_092918975.1">
    <property type="nucleotide sequence ID" value="NZ_FOZN01000003.1"/>
</dbReference>
<evidence type="ECO:0000256" key="3">
    <source>
        <dbReference type="ARBA" id="ARBA00022692"/>
    </source>
</evidence>
<dbReference type="InterPro" id="IPR036866">
    <property type="entry name" value="RibonucZ/Hydroxyglut_hydro"/>
</dbReference>
<dbReference type="Pfam" id="PF00753">
    <property type="entry name" value="Lactamase_B"/>
    <property type="match status" value="1"/>
</dbReference>
<feature type="transmembrane region" description="Helical" evidence="6">
    <location>
        <begin position="482"/>
        <end position="502"/>
    </location>
</feature>
<evidence type="ECO:0000313" key="10">
    <source>
        <dbReference type="Proteomes" id="UP000198506"/>
    </source>
</evidence>
<gene>
    <name evidence="9" type="ORF">SAMN04487783_2323</name>
</gene>
<reference evidence="9 10" key="1">
    <citation type="submission" date="2016-10" db="EMBL/GenBank/DDBJ databases">
        <authorList>
            <person name="Varghese N."/>
            <person name="Submissions S."/>
        </authorList>
    </citation>
    <scope>NUCLEOTIDE SEQUENCE [LARGE SCALE GENOMIC DNA]</scope>
    <source>
        <strain evidence="9 10">IAM 15147</strain>
    </source>
</reference>
<feature type="transmembrane region" description="Helical" evidence="6">
    <location>
        <begin position="388"/>
        <end position="410"/>
    </location>
</feature>
<accession>A0AA94L0D0</accession>
<dbReference type="SUPFAM" id="SSF56281">
    <property type="entry name" value="Metallo-hydrolase/oxidoreductase"/>
    <property type="match status" value="1"/>
</dbReference>
<dbReference type="PANTHER" id="PTHR30619:SF1">
    <property type="entry name" value="RECOMBINATION PROTEIN 2"/>
    <property type="match status" value="1"/>
</dbReference>